<dbReference type="InterPro" id="IPR009097">
    <property type="entry name" value="Cyclic_Pdiesterase"/>
</dbReference>
<gene>
    <name evidence="1" type="ORF">BDY21DRAFT_283040</name>
</gene>
<dbReference type="EMBL" id="MU001676">
    <property type="protein sequence ID" value="KAF2458966.1"/>
    <property type="molecule type" value="Genomic_DNA"/>
</dbReference>
<dbReference type="Proteomes" id="UP000799766">
    <property type="component" value="Unassembled WGS sequence"/>
</dbReference>
<evidence type="ECO:0000313" key="1">
    <source>
        <dbReference type="EMBL" id="KAF2458966.1"/>
    </source>
</evidence>
<organism evidence="1 2">
    <name type="scientific">Lineolata rhizophorae</name>
    <dbReference type="NCBI Taxonomy" id="578093"/>
    <lineage>
        <taxon>Eukaryota</taxon>
        <taxon>Fungi</taxon>
        <taxon>Dikarya</taxon>
        <taxon>Ascomycota</taxon>
        <taxon>Pezizomycotina</taxon>
        <taxon>Dothideomycetes</taxon>
        <taxon>Dothideomycetes incertae sedis</taxon>
        <taxon>Lineolatales</taxon>
        <taxon>Lineolataceae</taxon>
        <taxon>Lineolata</taxon>
    </lineage>
</organism>
<dbReference type="OrthoDB" id="2967263at2759"/>
<keyword evidence="2" id="KW-1185">Reference proteome</keyword>
<name>A0A6A6P4P8_9PEZI</name>
<evidence type="ECO:0000313" key="2">
    <source>
        <dbReference type="Proteomes" id="UP000799766"/>
    </source>
</evidence>
<dbReference type="SUPFAM" id="SSF55144">
    <property type="entry name" value="LigT-like"/>
    <property type="match status" value="1"/>
</dbReference>
<evidence type="ECO:0008006" key="3">
    <source>
        <dbReference type="Google" id="ProtNLM"/>
    </source>
</evidence>
<proteinExistence type="predicted"/>
<protein>
    <recommendedName>
        <fullName evidence="3">RNA ligase/cyclic nucleotide phosphodiesterase</fullName>
    </recommendedName>
</protein>
<sequence>MGSNTNSARLFSFPPQQPGDTNIKNWYQDLIDDPNCQGDPAKIQEAYTSFRQAGLSKSIAALLPPDPPDNESKDSFQTAVSNSASASIIPDAALIKHLSYRRTSIEEDELSTHDVNCLVIWARPTAQVLELLHDIQQKLTTLVGDDLYPIRAVDMHLSVLELSHRHSVSHLRFVYAQVGNHRLQKMLDLPFTLASGSGNPDGINPSAGPPDSGKPNGIRACLVEPQVMFDAKGVAVGFVPAARPNEVDSQFTYNHLRASLQNHALESGVEIDTCYTAPLAHVTIGRFVGNKWFGGDDAALGNMKRERMQRWVEEIENVNEWLRRVYWEDKKRVKWVVGAEKGLEVQLGYVKFGRGSEDADLVGRPVPL</sequence>
<accession>A0A6A6P4P8</accession>
<reference evidence="1" key="1">
    <citation type="journal article" date="2020" name="Stud. Mycol.">
        <title>101 Dothideomycetes genomes: a test case for predicting lifestyles and emergence of pathogens.</title>
        <authorList>
            <person name="Haridas S."/>
            <person name="Albert R."/>
            <person name="Binder M."/>
            <person name="Bloem J."/>
            <person name="Labutti K."/>
            <person name="Salamov A."/>
            <person name="Andreopoulos B."/>
            <person name="Baker S."/>
            <person name="Barry K."/>
            <person name="Bills G."/>
            <person name="Bluhm B."/>
            <person name="Cannon C."/>
            <person name="Castanera R."/>
            <person name="Culley D."/>
            <person name="Daum C."/>
            <person name="Ezra D."/>
            <person name="Gonzalez J."/>
            <person name="Henrissat B."/>
            <person name="Kuo A."/>
            <person name="Liang C."/>
            <person name="Lipzen A."/>
            <person name="Lutzoni F."/>
            <person name="Magnuson J."/>
            <person name="Mondo S."/>
            <person name="Nolan M."/>
            <person name="Ohm R."/>
            <person name="Pangilinan J."/>
            <person name="Park H.-J."/>
            <person name="Ramirez L."/>
            <person name="Alfaro M."/>
            <person name="Sun H."/>
            <person name="Tritt A."/>
            <person name="Yoshinaga Y."/>
            <person name="Zwiers L.-H."/>
            <person name="Turgeon B."/>
            <person name="Goodwin S."/>
            <person name="Spatafora J."/>
            <person name="Crous P."/>
            <person name="Grigoriev I."/>
        </authorList>
    </citation>
    <scope>NUCLEOTIDE SEQUENCE</scope>
    <source>
        <strain evidence="1">ATCC 16933</strain>
    </source>
</reference>
<dbReference type="AlphaFoldDB" id="A0A6A6P4P8"/>